<name>A0A4Y7J679_PAPSO</name>
<feature type="region of interest" description="Disordered" evidence="1">
    <location>
        <begin position="1"/>
        <end position="37"/>
    </location>
</feature>
<dbReference type="AlphaFoldDB" id="A0A4Y7J679"/>
<accession>A0A4Y7J679</accession>
<feature type="compositionally biased region" description="Polar residues" evidence="1">
    <location>
        <begin position="1"/>
        <end position="27"/>
    </location>
</feature>
<keyword evidence="3" id="KW-1185">Reference proteome</keyword>
<evidence type="ECO:0000256" key="1">
    <source>
        <dbReference type="SAM" id="MobiDB-lite"/>
    </source>
</evidence>
<evidence type="ECO:0000313" key="2">
    <source>
        <dbReference type="EMBL" id="RZC56327.1"/>
    </source>
</evidence>
<reference evidence="2 3" key="1">
    <citation type="journal article" date="2018" name="Science">
        <title>The opium poppy genome and morphinan production.</title>
        <authorList>
            <person name="Guo L."/>
            <person name="Winzer T."/>
            <person name="Yang X."/>
            <person name="Li Y."/>
            <person name="Ning Z."/>
            <person name="He Z."/>
            <person name="Teodor R."/>
            <person name="Lu Y."/>
            <person name="Bowser T.A."/>
            <person name="Graham I.A."/>
            <person name="Ye K."/>
        </authorList>
    </citation>
    <scope>NUCLEOTIDE SEQUENCE [LARGE SCALE GENOMIC DNA]</scope>
    <source>
        <strain evidence="3">cv. HN1</strain>
        <tissue evidence="2">Leaves</tissue>
    </source>
</reference>
<organism evidence="2 3">
    <name type="scientific">Papaver somniferum</name>
    <name type="common">Opium poppy</name>
    <dbReference type="NCBI Taxonomy" id="3469"/>
    <lineage>
        <taxon>Eukaryota</taxon>
        <taxon>Viridiplantae</taxon>
        <taxon>Streptophyta</taxon>
        <taxon>Embryophyta</taxon>
        <taxon>Tracheophyta</taxon>
        <taxon>Spermatophyta</taxon>
        <taxon>Magnoliopsida</taxon>
        <taxon>Ranunculales</taxon>
        <taxon>Papaveraceae</taxon>
        <taxon>Papaveroideae</taxon>
        <taxon>Papaver</taxon>
    </lineage>
</organism>
<gene>
    <name evidence="2" type="ORF">C5167_015187</name>
</gene>
<sequence>MKSGMNNSSSATSRWGSMFETKTTVTPRKNGDDPDDLLLFGEIHERSEKERSNNLLQPISSDHDLLDYSVSDPNSGSNYPLYSAKKINGMELPIERGKNDYDCNSTISIFRDGNGSRISSFKEKSLFSNLLLPG</sequence>
<evidence type="ECO:0000313" key="3">
    <source>
        <dbReference type="Proteomes" id="UP000316621"/>
    </source>
</evidence>
<dbReference type="Proteomes" id="UP000316621">
    <property type="component" value="Chromosome 3"/>
</dbReference>
<proteinExistence type="predicted"/>
<dbReference type="Gramene" id="RZC56327">
    <property type="protein sequence ID" value="RZC56327"/>
    <property type="gene ID" value="C5167_015187"/>
</dbReference>
<dbReference type="EMBL" id="CM010717">
    <property type="protein sequence ID" value="RZC56327.1"/>
    <property type="molecule type" value="Genomic_DNA"/>
</dbReference>
<protein>
    <submittedName>
        <fullName evidence="2">Uncharacterized protein</fullName>
    </submittedName>
</protein>